<keyword evidence="3" id="KW-0809">Transit peptide</keyword>
<comment type="similarity">
    <text evidence="2">Belongs to the ATP12 family.</text>
</comment>
<gene>
    <name evidence="7" type="ORF">PG996_005533</name>
</gene>
<reference evidence="7 8" key="1">
    <citation type="submission" date="2023-01" db="EMBL/GenBank/DDBJ databases">
        <title>Analysis of 21 Apiospora genomes using comparative genomics revels a genus with tremendous synthesis potential of carbohydrate active enzymes and secondary metabolites.</title>
        <authorList>
            <person name="Sorensen T."/>
        </authorList>
    </citation>
    <scope>NUCLEOTIDE SEQUENCE [LARGE SCALE GENOMIC DNA]</scope>
    <source>
        <strain evidence="7 8">CBS 83171</strain>
    </source>
</reference>
<feature type="compositionally biased region" description="Basic and acidic residues" evidence="6">
    <location>
        <begin position="106"/>
        <end position="117"/>
    </location>
</feature>
<dbReference type="PANTHER" id="PTHR21013:SF10">
    <property type="entry name" value="ATP SYNTHASE MITOCHONDRIAL F1 COMPLEX ASSEMBLY FACTOR 2"/>
    <property type="match status" value="1"/>
</dbReference>
<evidence type="ECO:0000256" key="6">
    <source>
        <dbReference type="SAM" id="MobiDB-lite"/>
    </source>
</evidence>
<dbReference type="InterPro" id="IPR023335">
    <property type="entry name" value="ATP12_ortho_dom_sf"/>
</dbReference>
<protein>
    <submittedName>
        <fullName evidence="7">Uncharacterized protein</fullName>
    </submittedName>
</protein>
<dbReference type="InterPro" id="IPR042272">
    <property type="entry name" value="ATP12_ATP_synth-F1-assembly_N"/>
</dbReference>
<dbReference type="InterPro" id="IPR011419">
    <property type="entry name" value="ATP12_ATP_synth-F1-assembly"/>
</dbReference>
<accession>A0ABR1VPM9</accession>
<feature type="region of interest" description="Disordered" evidence="6">
    <location>
        <begin position="87"/>
        <end position="117"/>
    </location>
</feature>
<dbReference type="Proteomes" id="UP001446871">
    <property type="component" value="Unassembled WGS sequence"/>
</dbReference>
<proteinExistence type="inferred from homology"/>
<keyword evidence="5" id="KW-0143">Chaperone</keyword>
<evidence type="ECO:0000256" key="2">
    <source>
        <dbReference type="ARBA" id="ARBA00008231"/>
    </source>
</evidence>
<comment type="caution">
    <text evidence="7">The sequence shown here is derived from an EMBL/GenBank/DDBJ whole genome shotgun (WGS) entry which is preliminary data.</text>
</comment>
<dbReference type="PANTHER" id="PTHR21013">
    <property type="entry name" value="ATP SYNTHASE MITOCHONDRIAL F1 COMPLEX ASSEMBLY FACTOR 2/ATP12 PROTEIN, MITOCHONDRIAL PRECURSOR"/>
    <property type="match status" value="1"/>
</dbReference>
<sequence>MRPSANTALRLASGRTLFPTTPLPPAPTKTTTTFLSLRQIHHTPATPATVSPIHGSGPPPEPPNPLAEPVAQRFARRKRQIELLRQASDIRKQQSASKKSKQQPGQEDRPKPRRFWKDVNVKEVDGALEVHLDTRPLRHPTTKAIVRLPLSKPMLAGALALEWDLLTSVQQATRQHLIPLTSLICRAIDIAEDDEKSHTGAVESLRAGIAKTVMRYLDTDTLLCFAPPPASYDVIPGKEALRDSQQRTYQEIVGYLTSRVWPGVVIEPVLDGDSLFPKSHSEATRAIVEGWITGLSAWELAGLERGVLAGKGLLGAVRLVVEWSEDAAGMGFGDASKKFGVEEAATAASLEVDWQIGNWGEVEDTHDVEKEDLRRQLGSVILLVSGTGHKSS</sequence>
<evidence type="ECO:0000313" key="8">
    <source>
        <dbReference type="Proteomes" id="UP001446871"/>
    </source>
</evidence>
<dbReference type="EMBL" id="JAQQWM010000003">
    <property type="protein sequence ID" value="KAK8072185.1"/>
    <property type="molecule type" value="Genomic_DNA"/>
</dbReference>
<keyword evidence="8" id="KW-1185">Reference proteome</keyword>
<evidence type="ECO:0000256" key="3">
    <source>
        <dbReference type="ARBA" id="ARBA00022946"/>
    </source>
</evidence>
<feature type="region of interest" description="Disordered" evidence="6">
    <location>
        <begin position="46"/>
        <end position="70"/>
    </location>
</feature>
<evidence type="ECO:0000256" key="4">
    <source>
        <dbReference type="ARBA" id="ARBA00023128"/>
    </source>
</evidence>
<comment type="subcellular location">
    <subcellularLocation>
        <location evidence="1">Mitochondrion</location>
    </subcellularLocation>
</comment>
<organism evidence="7 8">
    <name type="scientific">Apiospora saccharicola</name>
    <dbReference type="NCBI Taxonomy" id="335842"/>
    <lineage>
        <taxon>Eukaryota</taxon>
        <taxon>Fungi</taxon>
        <taxon>Dikarya</taxon>
        <taxon>Ascomycota</taxon>
        <taxon>Pezizomycotina</taxon>
        <taxon>Sordariomycetes</taxon>
        <taxon>Xylariomycetidae</taxon>
        <taxon>Amphisphaeriales</taxon>
        <taxon>Apiosporaceae</taxon>
        <taxon>Apiospora</taxon>
    </lineage>
</organism>
<evidence type="ECO:0000313" key="7">
    <source>
        <dbReference type="EMBL" id="KAK8072185.1"/>
    </source>
</evidence>
<dbReference type="Pfam" id="PF07542">
    <property type="entry name" value="ATP12"/>
    <property type="match status" value="1"/>
</dbReference>
<dbReference type="Gene3D" id="3.30.2180.10">
    <property type="entry name" value="ATP12-like"/>
    <property type="match status" value="1"/>
</dbReference>
<evidence type="ECO:0000256" key="5">
    <source>
        <dbReference type="ARBA" id="ARBA00023186"/>
    </source>
</evidence>
<dbReference type="SUPFAM" id="SSF160909">
    <property type="entry name" value="ATP12-like"/>
    <property type="match status" value="1"/>
</dbReference>
<feature type="compositionally biased region" description="Pro residues" evidence="6">
    <location>
        <begin position="57"/>
        <end position="66"/>
    </location>
</feature>
<evidence type="ECO:0000256" key="1">
    <source>
        <dbReference type="ARBA" id="ARBA00004173"/>
    </source>
</evidence>
<keyword evidence="4" id="KW-0496">Mitochondrion</keyword>
<dbReference type="Gene3D" id="1.10.3580.10">
    <property type="entry name" value="ATP12 ATPase"/>
    <property type="match status" value="1"/>
</dbReference>
<name>A0ABR1VPM9_9PEZI</name>